<keyword evidence="2" id="KW-1185">Reference proteome</keyword>
<dbReference type="HOGENOM" id="CLU_3341692_0_0_5"/>
<dbReference type="EMBL" id="CP003539">
    <property type="protein sequence ID" value="AFX99230.1"/>
    <property type="molecule type" value="Genomic_DNA"/>
</dbReference>
<dbReference type="AlphaFoldDB" id="K7YI04"/>
<proteinExistence type="predicted"/>
<name>K7YI04_9PROT</name>
<evidence type="ECO:0000313" key="1">
    <source>
        <dbReference type="EMBL" id="AFX99230.1"/>
    </source>
</evidence>
<reference evidence="1 2" key="1">
    <citation type="journal article" date="2012" name="Proc. Natl. Acad. Sci. U.S.A.">
        <title>Genome streamlining and chemical defense in a coral reef symbiosis.</title>
        <authorList>
            <person name="Kwan J.C."/>
            <person name="Donia M.S."/>
            <person name="Han A.W."/>
            <person name="Hirose E."/>
            <person name="Haygood M.G."/>
            <person name="Schmidt E.W."/>
        </authorList>
    </citation>
    <scope>NUCLEOTIDE SEQUENCE [LARGE SCALE GENOMIC DNA]</scope>
    <source>
        <strain evidence="1 2">L2</strain>
    </source>
</reference>
<organism evidence="1 2">
    <name type="scientific">Candidatus Endolissoclinum faulkneri L2</name>
    <dbReference type="NCBI Taxonomy" id="1193729"/>
    <lineage>
        <taxon>Bacteria</taxon>
        <taxon>Pseudomonadati</taxon>
        <taxon>Pseudomonadota</taxon>
        <taxon>Alphaproteobacteria</taxon>
        <taxon>Rhodospirillales</taxon>
        <taxon>Rhodospirillaceae</taxon>
        <taxon>Candidatus Endolissoclinum</taxon>
    </lineage>
</organism>
<gene>
    <name evidence="1" type="ORF">A1OE_1052</name>
</gene>
<accession>K7YI04</accession>
<protein>
    <submittedName>
        <fullName evidence="1">Uncharacterized protein</fullName>
    </submittedName>
</protein>
<sequence>MGIMYNGWQNIKVQYLKHNRCLSLSLNNYYHFLYCMR</sequence>
<dbReference type="Proteomes" id="UP000010077">
    <property type="component" value="Chromosome"/>
</dbReference>
<evidence type="ECO:0000313" key="2">
    <source>
        <dbReference type="Proteomes" id="UP000010077"/>
    </source>
</evidence>
<dbReference type="STRING" id="1193729.A1OE_1052"/>
<dbReference type="KEGG" id="thal:A1OE_1052"/>